<evidence type="ECO:0000313" key="3">
    <source>
        <dbReference type="Proteomes" id="UP000248584"/>
    </source>
</evidence>
<reference evidence="2 3" key="1">
    <citation type="submission" date="2018-06" db="EMBL/GenBank/DDBJ databases">
        <title>Genomic Encyclopedia of Archaeal and Bacterial Type Strains, Phase II (KMG-II): from individual species to whole genera.</title>
        <authorList>
            <person name="Goeker M."/>
        </authorList>
    </citation>
    <scope>NUCLEOTIDE SEQUENCE [LARGE SCALE GENOMIC DNA]</scope>
    <source>
        <strain evidence="2 3">DSM 17205</strain>
    </source>
</reference>
<dbReference type="RefSeq" id="WP_015362179.1">
    <property type="nucleotide sequence ID" value="NZ_QKZR01000001.1"/>
</dbReference>
<keyword evidence="1" id="KW-0732">Signal</keyword>
<dbReference type="EMBL" id="QKZR01000001">
    <property type="protein sequence ID" value="PZX44331.1"/>
    <property type="molecule type" value="Genomic_DNA"/>
</dbReference>
<feature type="signal peptide" evidence="1">
    <location>
        <begin position="1"/>
        <end position="21"/>
    </location>
</feature>
<comment type="caution">
    <text evidence="2">The sequence shown here is derived from an EMBL/GenBank/DDBJ whole genome shotgun (WGS) entry which is preliminary data.</text>
</comment>
<sequence>MKMIINLCVIWFVLFTTILHAQQNVTYGNKTLKPSQVLKTSIGNRGETFSFYISEHDMSPNGPWAKEVKRLQSLGKQVNPNDAPKGLSLHLSVYLKEGIPFPIKPEDSIVVSLSNIKKQRAENDYNEMQISKIDTQKSQKEGESLKASKASIEQEMKVLLKQMQEGKITPDEFANKLETLSKPVLNEIDNLEIMNHQIEEQEDQSYYDIVFFDTVDNIEANVLEGNLHIVEFNKNRLVAYIKGKHIVECTDVTRMNSPSKICKQVDSQLYPGLQVLKEGNVYLSIDSNFKEFQDNR</sequence>
<evidence type="ECO:0000256" key="1">
    <source>
        <dbReference type="SAM" id="SignalP"/>
    </source>
</evidence>
<feature type="chain" id="PRO_5046522875" evidence="1">
    <location>
        <begin position="22"/>
        <end position="296"/>
    </location>
</feature>
<protein>
    <submittedName>
        <fullName evidence="2">Uncharacterized protein</fullName>
    </submittedName>
</protein>
<proteinExistence type="predicted"/>
<keyword evidence="3" id="KW-1185">Reference proteome</keyword>
<dbReference type="Proteomes" id="UP000248584">
    <property type="component" value="Unassembled WGS sequence"/>
</dbReference>
<name>A0ABX5Q314_9FLAO</name>
<accession>A0ABX5Q314</accession>
<gene>
    <name evidence="2" type="ORF">LX97_01342</name>
</gene>
<evidence type="ECO:0000313" key="2">
    <source>
        <dbReference type="EMBL" id="PZX44331.1"/>
    </source>
</evidence>
<organism evidence="2 3">
    <name type="scientific">Nonlabens dokdonensis</name>
    <dbReference type="NCBI Taxonomy" id="328515"/>
    <lineage>
        <taxon>Bacteria</taxon>
        <taxon>Pseudomonadati</taxon>
        <taxon>Bacteroidota</taxon>
        <taxon>Flavobacteriia</taxon>
        <taxon>Flavobacteriales</taxon>
        <taxon>Flavobacteriaceae</taxon>
        <taxon>Nonlabens</taxon>
    </lineage>
</organism>